<evidence type="ECO:0000313" key="3">
    <source>
        <dbReference type="Proteomes" id="UP000028027"/>
    </source>
</evidence>
<organism evidence="2 3">
    <name type="scientific">Marine Group I thaumarchaeote SCGC AAA799-E16</name>
    <dbReference type="NCBI Taxonomy" id="1502292"/>
    <lineage>
        <taxon>Archaea</taxon>
        <taxon>Nitrososphaerota</taxon>
        <taxon>Marine Group I</taxon>
    </lineage>
</organism>
<feature type="transmembrane region" description="Helical" evidence="1">
    <location>
        <begin position="6"/>
        <end position="22"/>
    </location>
</feature>
<evidence type="ECO:0000313" key="2">
    <source>
        <dbReference type="EMBL" id="KER07043.1"/>
    </source>
</evidence>
<dbReference type="EMBL" id="JNVL01000002">
    <property type="protein sequence ID" value="KER07043.1"/>
    <property type="molecule type" value="Genomic_DNA"/>
</dbReference>
<reference evidence="2 3" key="1">
    <citation type="submission" date="2014-06" db="EMBL/GenBank/DDBJ databases">
        <authorList>
            <person name="Ngugi D.K."/>
            <person name="Blom J."/>
            <person name="Alam I."/>
            <person name="Rashid M."/>
            <person name="Ba Alawi W."/>
            <person name="Zhang G."/>
            <person name="Hikmawan T."/>
            <person name="Guan Y."/>
            <person name="Antunes A."/>
            <person name="Siam R."/>
            <person name="Eldorry H."/>
            <person name="Bajic V."/>
            <person name="Stingl U."/>
        </authorList>
    </citation>
    <scope>NUCLEOTIDE SEQUENCE [LARGE SCALE GENOMIC DNA]</scope>
    <source>
        <strain evidence="2">SCGC AAA799-E16</strain>
    </source>
</reference>
<protein>
    <submittedName>
        <fullName evidence="2">Uncharacterized protein</fullName>
    </submittedName>
</protein>
<keyword evidence="3" id="KW-1185">Reference proteome</keyword>
<gene>
    <name evidence="2" type="ORF">AAA799E16_00203</name>
</gene>
<feature type="transmembrane region" description="Helical" evidence="1">
    <location>
        <begin position="49"/>
        <end position="65"/>
    </location>
</feature>
<accession>A0A081S7Z0</accession>
<keyword evidence="1" id="KW-1133">Transmembrane helix</keyword>
<keyword evidence="1" id="KW-0812">Transmembrane</keyword>
<dbReference type="AlphaFoldDB" id="A0A081S7Z0"/>
<proteinExistence type="predicted"/>
<evidence type="ECO:0000256" key="1">
    <source>
        <dbReference type="SAM" id="Phobius"/>
    </source>
</evidence>
<keyword evidence="1" id="KW-0472">Membrane</keyword>
<comment type="caution">
    <text evidence="2">The sequence shown here is derived from an EMBL/GenBank/DDBJ whole genome shotgun (WGS) entry which is preliminary data.</text>
</comment>
<sequence>MEWTLGYIAIALLTIGLVGQAFEMRKIRQTTYHDEQLGSPTIFTNKKNFKWYGILGFGIILWYFAERM</sequence>
<name>A0A081S7Z0_9ARCH</name>
<dbReference type="Proteomes" id="UP000028027">
    <property type="component" value="Unassembled WGS sequence"/>
</dbReference>